<dbReference type="RefSeq" id="WP_087481618.1">
    <property type="nucleotide sequence ID" value="NZ_AP024883.1"/>
</dbReference>
<dbReference type="EMBL" id="FXXI01000005">
    <property type="protein sequence ID" value="SMS01596.1"/>
    <property type="molecule type" value="Genomic_DNA"/>
</dbReference>
<accession>A0A1Y6IVE5</accession>
<evidence type="ECO:0000313" key="3">
    <source>
        <dbReference type="Proteomes" id="UP000196125"/>
    </source>
</evidence>
<name>A0A1Y6IVE5_9VIBR</name>
<organism evidence="2 3">
    <name type="scientific">Vibrio mangrovi</name>
    <dbReference type="NCBI Taxonomy" id="474394"/>
    <lineage>
        <taxon>Bacteria</taxon>
        <taxon>Pseudomonadati</taxon>
        <taxon>Pseudomonadota</taxon>
        <taxon>Gammaproteobacteria</taxon>
        <taxon>Vibrionales</taxon>
        <taxon>Vibrionaceae</taxon>
        <taxon>Vibrio</taxon>
    </lineage>
</organism>
<sequence length="115" mass="13082">MNQLFTYISAIRQESGALIAGQQLYQDVTEEDGVLVENSELIVTFHNGVIMKQSIESEHQEEPTDLACAECWISYEIISEPEGLRITPKRKTFINTCQEAFWLKINAVQSATDER</sequence>
<evidence type="ECO:0000313" key="1">
    <source>
        <dbReference type="EMBL" id="MDW6002250.1"/>
    </source>
</evidence>
<keyword evidence="4" id="KW-1185">Reference proteome</keyword>
<proteinExistence type="predicted"/>
<dbReference type="AlphaFoldDB" id="A0A1Y6IVE5"/>
<evidence type="ECO:0000313" key="2">
    <source>
        <dbReference type="EMBL" id="SMS01596.1"/>
    </source>
</evidence>
<gene>
    <name evidence="1" type="ORF">SBX37_05100</name>
    <name evidence="2" type="ORF">VIM7927_02893</name>
</gene>
<dbReference type="EMBL" id="JAWRCO010000001">
    <property type="protein sequence ID" value="MDW6002250.1"/>
    <property type="molecule type" value="Genomic_DNA"/>
</dbReference>
<reference evidence="2 3" key="1">
    <citation type="submission" date="2017-05" db="EMBL/GenBank/DDBJ databases">
        <authorList>
            <person name="Song R."/>
            <person name="Chenine A.L."/>
            <person name="Ruprecht R.M."/>
        </authorList>
    </citation>
    <scope>NUCLEOTIDE SEQUENCE [LARGE SCALE GENOMIC DNA]</scope>
    <source>
        <strain evidence="2 3">CECT 7927</strain>
    </source>
</reference>
<dbReference type="Proteomes" id="UP000196125">
    <property type="component" value="Unassembled WGS sequence"/>
</dbReference>
<dbReference type="OrthoDB" id="8605335at2"/>
<dbReference type="Proteomes" id="UP001283366">
    <property type="component" value="Unassembled WGS sequence"/>
</dbReference>
<protein>
    <submittedName>
        <fullName evidence="2">Uncharacterized protein</fullName>
    </submittedName>
</protein>
<evidence type="ECO:0000313" key="4">
    <source>
        <dbReference type="Proteomes" id="UP001283366"/>
    </source>
</evidence>
<reference evidence="1 4" key="2">
    <citation type="submission" date="2023-11" db="EMBL/GenBank/DDBJ databases">
        <title>Plant-associative lifestyle of Vibrio porteresiae and its evolutionary dynamics.</title>
        <authorList>
            <person name="Rameshkumar N."/>
            <person name="Kirti K."/>
        </authorList>
    </citation>
    <scope>NUCLEOTIDE SEQUENCE [LARGE SCALE GENOMIC DNA]</scope>
    <source>
        <strain evidence="1 4">MSSRF38</strain>
    </source>
</reference>